<evidence type="ECO:0000256" key="1">
    <source>
        <dbReference type="SAM" id="Phobius"/>
    </source>
</evidence>
<reference evidence="2 3" key="1">
    <citation type="submission" date="2019-03" db="EMBL/GenBank/DDBJ databases">
        <title>Genomic Encyclopedia of Archaeal and Bacterial Type Strains, Phase II (KMG-II): from individual species to whole genera.</title>
        <authorList>
            <person name="Goeker M."/>
        </authorList>
    </citation>
    <scope>NUCLEOTIDE SEQUENCE [LARGE SCALE GENOMIC DNA]</scope>
    <source>
        <strain evidence="2 3">DSM 28353</strain>
    </source>
</reference>
<evidence type="ECO:0000313" key="3">
    <source>
        <dbReference type="Proteomes" id="UP000295292"/>
    </source>
</evidence>
<feature type="transmembrane region" description="Helical" evidence="1">
    <location>
        <begin position="176"/>
        <end position="200"/>
    </location>
</feature>
<dbReference type="AlphaFoldDB" id="A0A4R6WHF9"/>
<feature type="transmembrane region" description="Helical" evidence="1">
    <location>
        <begin position="94"/>
        <end position="115"/>
    </location>
</feature>
<keyword evidence="3" id="KW-1185">Reference proteome</keyword>
<keyword evidence="1" id="KW-1133">Transmembrane helix</keyword>
<name>A0A4R6WHF9_9SPHI</name>
<gene>
    <name evidence="2" type="ORF">CLV99_1919</name>
</gene>
<dbReference type="RefSeq" id="WP_133584213.1">
    <property type="nucleotide sequence ID" value="NZ_SNYV01000013.1"/>
</dbReference>
<protein>
    <submittedName>
        <fullName evidence="2">ABC-2 type transport system permease protein</fullName>
    </submittedName>
</protein>
<dbReference type="PANTHER" id="PTHR43471">
    <property type="entry name" value="ABC TRANSPORTER PERMEASE"/>
    <property type="match status" value="1"/>
</dbReference>
<dbReference type="OrthoDB" id="9795677at2"/>
<sequence>MKNLKESLKRRFSKENKLDEIKSPMGVLLRKEIAEHIRSWRFVILLTLIILTFTASMYSSLSNIKSAFTSSENSSESFFYLKLLTLTDDTIPPFHIFLSFLAPILGISLGFDAINSENNNGSLIRLMAQPLYRDNIIVAKFLAPLVIVAVLFLTLTFLIVGYAMCISGIPIEWQEIVRIIAFNGMTLLYIGFWLSIAILLSIRFKQPATSALTAIGIWLFFTVFFQVVVNIAIKAFIPNPNYLSTDKIAYYNEIILNILRISPSQLYVDASTTLLMPTVRSLGPVSMEQMVAAIPNTISVRNSLMLVWPQLSGLIAFTLLIFAMSYYLFMRREIRS</sequence>
<feature type="transmembrane region" description="Helical" evidence="1">
    <location>
        <begin position="307"/>
        <end position="329"/>
    </location>
</feature>
<organism evidence="2 3">
    <name type="scientific">Sphingobacterium yanglingense</name>
    <dbReference type="NCBI Taxonomy" id="1437280"/>
    <lineage>
        <taxon>Bacteria</taxon>
        <taxon>Pseudomonadati</taxon>
        <taxon>Bacteroidota</taxon>
        <taxon>Sphingobacteriia</taxon>
        <taxon>Sphingobacteriales</taxon>
        <taxon>Sphingobacteriaceae</taxon>
        <taxon>Sphingobacterium</taxon>
    </lineage>
</organism>
<feature type="transmembrane region" description="Helical" evidence="1">
    <location>
        <begin position="136"/>
        <end position="164"/>
    </location>
</feature>
<feature type="transmembrane region" description="Helical" evidence="1">
    <location>
        <begin position="212"/>
        <end position="237"/>
    </location>
</feature>
<dbReference type="Proteomes" id="UP000295292">
    <property type="component" value="Unassembled WGS sequence"/>
</dbReference>
<proteinExistence type="predicted"/>
<dbReference type="Pfam" id="PF12679">
    <property type="entry name" value="ABC2_membrane_2"/>
    <property type="match status" value="1"/>
</dbReference>
<accession>A0A4R6WHF9</accession>
<dbReference type="EMBL" id="SNYV01000013">
    <property type="protein sequence ID" value="TDQ77946.1"/>
    <property type="molecule type" value="Genomic_DNA"/>
</dbReference>
<evidence type="ECO:0000313" key="2">
    <source>
        <dbReference type="EMBL" id="TDQ77946.1"/>
    </source>
</evidence>
<keyword evidence="1" id="KW-0472">Membrane</keyword>
<comment type="caution">
    <text evidence="2">The sequence shown here is derived from an EMBL/GenBank/DDBJ whole genome shotgun (WGS) entry which is preliminary data.</text>
</comment>
<dbReference type="GO" id="GO:0005886">
    <property type="term" value="C:plasma membrane"/>
    <property type="evidence" value="ECO:0007669"/>
    <property type="project" value="UniProtKB-SubCell"/>
</dbReference>
<feature type="transmembrane region" description="Helical" evidence="1">
    <location>
        <begin position="40"/>
        <end position="61"/>
    </location>
</feature>
<keyword evidence="1" id="KW-0812">Transmembrane</keyword>
<dbReference type="GO" id="GO:0140359">
    <property type="term" value="F:ABC-type transporter activity"/>
    <property type="evidence" value="ECO:0007669"/>
    <property type="project" value="InterPro"/>
</dbReference>
<dbReference type="PANTHER" id="PTHR43471:SF14">
    <property type="entry name" value="ABC-2 TYPE TRANSPORT SYSTEM PERMEASE PROTEIN"/>
    <property type="match status" value="1"/>
</dbReference>